<protein>
    <submittedName>
        <fullName evidence="1">Uncharacterized protein</fullName>
    </submittedName>
</protein>
<gene>
    <name evidence="1" type="ORF">N1851_007714</name>
</gene>
<comment type="caution">
    <text evidence="1">The sequence shown here is derived from an EMBL/GenBank/DDBJ whole genome shotgun (WGS) entry which is preliminary data.</text>
</comment>
<dbReference type="PANTHER" id="PTHR35617:SF3">
    <property type="entry name" value="CORE-BINDING (CB) DOMAIN-CONTAINING PROTEIN"/>
    <property type="match status" value="1"/>
</dbReference>
<dbReference type="PANTHER" id="PTHR35617">
    <property type="entry name" value="PHAGE_INTEGRASE DOMAIN-CONTAINING PROTEIN"/>
    <property type="match status" value="1"/>
</dbReference>
<dbReference type="AlphaFoldDB" id="A0AA47N3N9"/>
<keyword evidence="2" id="KW-1185">Reference proteome</keyword>
<dbReference type="Proteomes" id="UP001174136">
    <property type="component" value="Unassembled WGS sequence"/>
</dbReference>
<evidence type="ECO:0000313" key="1">
    <source>
        <dbReference type="EMBL" id="KAK0151140.1"/>
    </source>
</evidence>
<proteinExistence type="predicted"/>
<reference evidence="1" key="1">
    <citation type="journal article" date="2023" name="Front. Mar. Sci.">
        <title>A new Merluccius polli reference genome to investigate the effects of global change in West African waters.</title>
        <authorList>
            <person name="Mateo J.L."/>
            <person name="Blanco-Fernandez C."/>
            <person name="Garcia-Vazquez E."/>
            <person name="Machado-Schiaffino G."/>
        </authorList>
    </citation>
    <scope>NUCLEOTIDE SEQUENCE</scope>
    <source>
        <strain evidence="1">C29</strain>
        <tissue evidence="1">Fin</tissue>
    </source>
</reference>
<dbReference type="EMBL" id="JAOPHQ010001419">
    <property type="protein sequence ID" value="KAK0151140.1"/>
    <property type="molecule type" value="Genomic_DNA"/>
</dbReference>
<evidence type="ECO:0000313" key="2">
    <source>
        <dbReference type="Proteomes" id="UP001174136"/>
    </source>
</evidence>
<accession>A0AA47N3N9</accession>
<name>A0AA47N3N9_MERPO</name>
<organism evidence="1 2">
    <name type="scientific">Merluccius polli</name>
    <name type="common">Benguela hake</name>
    <name type="synonym">Merluccius cadenati</name>
    <dbReference type="NCBI Taxonomy" id="89951"/>
    <lineage>
        <taxon>Eukaryota</taxon>
        <taxon>Metazoa</taxon>
        <taxon>Chordata</taxon>
        <taxon>Craniata</taxon>
        <taxon>Vertebrata</taxon>
        <taxon>Euteleostomi</taxon>
        <taxon>Actinopterygii</taxon>
        <taxon>Neopterygii</taxon>
        <taxon>Teleostei</taxon>
        <taxon>Neoteleostei</taxon>
        <taxon>Acanthomorphata</taxon>
        <taxon>Zeiogadaria</taxon>
        <taxon>Gadariae</taxon>
        <taxon>Gadiformes</taxon>
        <taxon>Gadoidei</taxon>
        <taxon>Merlucciidae</taxon>
        <taxon>Merluccius</taxon>
    </lineage>
</organism>
<sequence>MIANKLIEVAESPPQRTYWHHLPKPARLVDLTPLRPDALSQAMVYSPLTQSVGATAVLASERLILQGKCLPVAVISMIQCARTSSTSSLYTAKWGAFDHAIPSRCEVGSVLGFLQSLLEKGLAFSTVKVYAAAVLAGQRFLTRFLPKNIGSSFQGGHCAKGYPPPPHSNESEVDLFCLVRALAMYMQHLATFRSTQQLFVCYSNAAKGCTHSKQRLHSARLGTTASMALLKGVAVEDICTATSWSSPILFVRFYMLDMTKGSFSHSVLEAGAPDSSRVEDKLLLRADTILNIVSA</sequence>